<dbReference type="InterPro" id="IPR033647">
    <property type="entry name" value="Aar2_N"/>
</dbReference>
<dbReference type="STRING" id="667725.A0A0L0G130"/>
<feature type="domain" description="AAR2 N-terminal" evidence="10">
    <location>
        <begin position="22"/>
        <end position="152"/>
    </location>
</feature>
<dbReference type="InterPro" id="IPR038516">
    <property type="entry name" value="AAR2_N_sf"/>
</dbReference>
<dbReference type="OrthoDB" id="201752at2759"/>
<dbReference type="FunFam" id="2.60.34.20:FF:000001">
    <property type="entry name" value="protein AAR2 homolog"/>
    <property type="match status" value="1"/>
</dbReference>
<evidence type="ECO:0000256" key="3">
    <source>
        <dbReference type="ARBA" id="ARBA00016372"/>
    </source>
</evidence>
<keyword evidence="4" id="KW-0507">mRNA processing</keyword>
<proteinExistence type="inferred from homology"/>
<evidence type="ECO:0000313" key="11">
    <source>
        <dbReference type="EMBL" id="KNC82790.1"/>
    </source>
</evidence>
<evidence type="ECO:0000256" key="8">
    <source>
        <dbReference type="ARBA" id="ARBA00047009"/>
    </source>
</evidence>
<gene>
    <name evidence="11" type="ORF">SARC_04923</name>
</gene>
<evidence type="ECO:0000259" key="10">
    <source>
        <dbReference type="Pfam" id="PF20981"/>
    </source>
</evidence>
<dbReference type="Pfam" id="PF05282">
    <property type="entry name" value="AAR2"/>
    <property type="match status" value="1"/>
</dbReference>
<dbReference type="InterPro" id="IPR007946">
    <property type="entry name" value="AAR2"/>
</dbReference>
<dbReference type="FunFam" id="1.25.40.550:FF:000001">
    <property type="entry name" value="AAR2 splicing factor homolog"/>
    <property type="match status" value="1"/>
</dbReference>
<sequence>MSFAPKSLEIDPDLAKKLFEEGGKILALDVPAGTEFGLDYKSWTVGDRFKGVKFLPHGIHMAYYSSISKSTRDVGPRTAFFFFTQGPEVVVRKWDCDSEDLVEESDAPQRERLAMAIREFDPFLGTYPLESYTTWHNLTHFVTPAVVQRHQPLDGKLSSVNTQSSLVDMDADKVQEEPVLPEAMLVMPESAFRFTEIPRKWHPSNATSNAVTQSYMDKTGLLKHLLSNEYANNYKALLGELQFAFVSFLVGQCFDAFEHWKTMVHLLSWCDSAYVEMPNLFCDFVATLHWQLKETPEDFFIDIISKNNFLCTTLQRFFSGVADAEGVSTELTYRVERFRLFVSDRFQWDFELEDDDDLPVVVEM</sequence>
<evidence type="ECO:0000256" key="1">
    <source>
        <dbReference type="ARBA" id="ARBA00003708"/>
    </source>
</evidence>
<dbReference type="RefSeq" id="XP_014156692.1">
    <property type="nucleotide sequence ID" value="XM_014301217.1"/>
</dbReference>
<dbReference type="Gene3D" id="1.25.40.550">
    <property type="entry name" value="Aar2, C-terminal domain-like"/>
    <property type="match status" value="1"/>
</dbReference>
<dbReference type="GO" id="GO:0000244">
    <property type="term" value="P:spliceosomal tri-snRNP complex assembly"/>
    <property type="evidence" value="ECO:0007669"/>
    <property type="project" value="TreeGrafter"/>
</dbReference>
<evidence type="ECO:0000313" key="12">
    <source>
        <dbReference type="Proteomes" id="UP000054560"/>
    </source>
</evidence>
<dbReference type="PANTHER" id="PTHR12689:SF4">
    <property type="entry name" value="PROTEIN AAR2 HOMOLOG"/>
    <property type="match status" value="1"/>
</dbReference>
<evidence type="ECO:0000259" key="9">
    <source>
        <dbReference type="Pfam" id="PF05282"/>
    </source>
</evidence>
<evidence type="ECO:0000256" key="2">
    <source>
        <dbReference type="ARBA" id="ARBA00006281"/>
    </source>
</evidence>
<reference evidence="11 12" key="1">
    <citation type="submission" date="2011-02" db="EMBL/GenBank/DDBJ databases">
        <title>The Genome Sequence of Sphaeroforma arctica JP610.</title>
        <authorList>
            <consortium name="The Broad Institute Genome Sequencing Platform"/>
            <person name="Russ C."/>
            <person name="Cuomo C."/>
            <person name="Young S.K."/>
            <person name="Zeng Q."/>
            <person name="Gargeya S."/>
            <person name="Alvarado L."/>
            <person name="Berlin A."/>
            <person name="Chapman S.B."/>
            <person name="Chen Z."/>
            <person name="Freedman E."/>
            <person name="Gellesch M."/>
            <person name="Goldberg J."/>
            <person name="Griggs A."/>
            <person name="Gujja S."/>
            <person name="Heilman E."/>
            <person name="Heiman D."/>
            <person name="Howarth C."/>
            <person name="Mehta T."/>
            <person name="Neiman D."/>
            <person name="Pearson M."/>
            <person name="Roberts A."/>
            <person name="Saif S."/>
            <person name="Shea T."/>
            <person name="Shenoy N."/>
            <person name="Sisk P."/>
            <person name="Stolte C."/>
            <person name="Sykes S."/>
            <person name="White J."/>
            <person name="Yandava C."/>
            <person name="Burger G."/>
            <person name="Gray M.W."/>
            <person name="Holland P.W.H."/>
            <person name="King N."/>
            <person name="Lang F.B.F."/>
            <person name="Roger A.J."/>
            <person name="Ruiz-Trillo I."/>
            <person name="Haas B."/>
            <person name="Nusbaum C."/>
            <person name="Birren B."/>
        </authorList>
    </citation>
    <scope>NUCLEOTIDE SEQUENCE [LARGE SCALE GENOMIC DNA]</scope>
    <source>
        <strain evidence="11 12">JP610</strain>
    </source>
</reference>
<comment type="function">
    <text evidence="1">Component of the U5 snRNP complex that is required for spliceosome assembly and for pre-mRNA splicing.</text>
</comment>
<dbReference type="eggNOG" id="KOG3937">
    <property type="taxonomic scope" value="Eukaryota"/>
</dbReference>
<dbReference type="CDD" id="cd13777">
    <property type="entry name" value="Aar2_N"/>
    <property type="match status" value="1"/>
</dbReference>
<accession>A0A0L0G130</accession>
<evidence type="ECO:0000256" key="6">
    <source>
        <dbReference type="ARBA" id="ARBA00023187"/>
    </source>
</evidence>
<name>A0A0L0G130_9EUKA</name>
<evidence type="ECO:0000256" key="7">
    <source>
        <dbReference type="ARBA" id="ARBA00030625"/>
    </source>
</evidence>
<dbReference type="InterPro" id="IPR038514">
    <property type="entry name" value="AAR2_C_sf"/>
</dbReference>
<comment type="subunit">
    <text evidence="8">Interacts with PRPF8 (via RNase H homology domain). Component of a U5 snRNP complex that contains PRPF8.</text>
</comment>
<feature type="domain" description="AAR2 C-terminal" evidence="9">
    <location>
        <begin position="194"/>
        <end position="351"/>
    </location>
</feature>
<dbReference type="Pfam" id="PF20981">
    <property type="entry name" value="AAR2_1st"/>
    <property type="match status" value="1"/>
</dbReference>
<keyword evidence="12" id="KW-1185">Reference proteome</keyword>
<dbReference type="InterPro" id="IPR033648">
    <property type="entry name" value="AAR2_C"/>
</dbReference>
<dbReference type="CDD" id="cd13778">
    <property type="entry name" value="Aar2_C"/>
    <property type="match status" value="1"/>
</dbReference>
<dbReference type="AlphaFoldDB" id="A0A0L0G130"/>
<dbReference type="GO" id="GO:0005681">
    <property type="term" value="C:spliceosomal complex"/>
    <property type="evidence" value="ECO:0007669"/>
    <property type="project" value="UniProtKB-KW"/>
</dbReference>
<comment type="similarity">
    <text evidence="2">Belongs to the AAR2 family.</text>
</comment>
<keyword evidence="5" id="KW-0747">Spliceosome</keyword>
<evidence type="ECO:0000256" key="4">
    <source>
        <dbReference type="ARBA" id="ARBA00022664"/>
    </source>
</evidence>
<dbReference type="Gene3D" id="2.60.34.20">
    <property type="match status" value="1"/>
</dbReference>
<dbReference type="PANTHER" id="PTHR12689">
    <property type="entry name" value="A1 CISTRON SPLICING FACTOR AAR2-RELATED"/>
    <property type="match status" value="1"/>
</dbReference>
<dbReference type="Proteomes" id="UP000054560">
    <property type="component" value="Unassembled WGS sequence"/>
</dbReference>
<keyword evidence="6" id="KW-0508">mRNA splicing</keyword>
<protein>
    <recommendedName>
        <fullName evidence="3">Protein AAR2 homolog</fullName>
    </recommendedName>
    <alternativeName>
        <fullName evidence="7">AAR2 splicing factor homolog</fullName>
    </alternativeName>
</protein>
<dbReference type="EMBL" id="KQ241891">
    <property type="protein sequence ID" value="KNC82790.1"/>
    <property type="molecule type" value="Genomic_DNA"/>
</dbReference>
<dbReference type="GeneID" id="25905427"/>
<evidence type="ECO:0000256" key="5">
    <source>
        <dbReference type="ARBA" id="ARBA00022728"/>
    </source>
</evidence>
<organism evidence="11 12">
    <name type="scientific">Sphaeroforma arctica JP610</name>
    <dbReference type="NCBI Taxonomy" id="667725"/>
    <lineage>
        <taxon>Eukaryota</taxon>
        <taxon>Ichthyosporea</taxon>
        <taxon>Ichthyophonida</taxon>
        <taxon>Sphaeroforma</taxon>
    </lineage>
</organism>